<name>A0A6B8K9N0_9HYPH</name>
<evidence type="ECO:0000259" key="1">
    <source>
        <dbReference type="Pfam" id="PF00535"/>
    </source>
</evidence>
<evidence type="ECO:0000313" key="3">
    <source>
        <dbReference type="Proteomes" id="UP000309061"/>
    </source>
</evidence>
<sequence length="246" mass="27312">MSEATAIVTCMTDAERPFVTDALASVVSQTAACDIIVVAEEANTWIEELCVPFPGVEILRRPVGPPGACRNSGIAAAKTEFVAFLDGDDVWLPTKIEKQLNVMERGERDFVGVDHMLMTESGAVFAYALARNIPMTSSWMVRREIMLRRPFDPDLWVGEDGAWWIATLDEVEKWRVPEPLTHYRVRDGSLSGGTKSKRRKAALAELSALPLARPLLMAATWALHSVTERETYLPLNEWRGSPAQEA</sequence>
<keyword evidence="3" id="KW-1185">Reference proteome</keyword>
<dbReference type="EMBL" id="CP046052">
    <property type="protein sequence ID" value="QGM44427.1"/>
    <property type="molecule type" value="Genomic_DNA"/>
</dbReference>
<dbReference type="KEGG" id="mhey:H2LOC_001230"/>
<dbReference type="Gene3D" id="3.90.550.10">
    <property type="entry name" value="Spore Coat Polysaccharide Biosynthesis Protein SpsA, Chain A"/>
    <property type="match status" value="1"/>
</dbReference>
<dbReference type="Proteomes" id="UP000309061">
    <property type="component" value="Chromosome"/>
</dbReference>
<dbReference type="AlphaFoldDB" id="A0A6B8K9N0"/>
<dbReference type="Pfam" id="PF00535">
    <property type="entry name" value="Glycos_transf_2"/>
    <property type="match status" value="1"/>
</dbReference>
<dbReference type="PANTHER" id="PTHR22916">
    <property type="entry name" value="GLYCOSYLTRANSFERASE"/>
    <property type="match status" value="1"/>
</dbReference>
<evidence type="ECO:0000313" key="2">
    <source>
        <dbReference type="EMBL" id="QGM44427.1"/>
    </source>
</evidence>
<keyword evidence="2" id="KW-0808">Transferase</keyword>
<proteinExistence type="predicted"/>
<dbReference type="RefSeq" id="WP_136494730.1">
    <property type="nucleotide sequence ID" value="NZ_CP046052.1"/>
</dbReference>
<dbReference type="InterPro" id="IPR001173">
    <property type="entry name" value="Glyco_trans_2-like"/>
</dbReference>
<protein>
    <submittedName>
        <fullName evidence="2">Glycosyltransferase</fullName>
    </submittedName>
</protein>
<accession>A0A6B8K9N0</accession>
<organism evidence="2 3">
    <name type="scientific">Methylocystis heyeri</name>
    <dbReference type="NCBI Taxonomy" id="391905"/>
    <lineage>
        <taxon>Bacteria</taxon>
        <taxon>Pseudomonadati</taxon>
        <taxon>Pseudomonadota</taxon>
        <taxon>Alphaproteobacteria</taxon>
        <taxon>Hyphomicrobiales</taxon>
        <taxon>Methylocystaceae</taxon>
        <taxon>Methylocystis</taxon>
    </lineage>
</organism>
<dbReference type="SUPFAM" id="SSF53448">
    <property type="entry name" value="Nucleotide-diphospho-sugar transferases"/>
    <property type="match status" value="1"/>
</dbReference>
<reference evidence="2 3" key="1">
    <citation type="submission" date="2019-11" db="EMBL/GenBank/DDBJ databases">
        <title>The genome sequence of Methylocystis heyeri.</title>
        <authorList>
            <person name="Oshkin I.Y."/>
            <person name="Miroshnikov K."/>
            <person name="Dedysh S.N."/>
        </authorList>
    </citation>
    <scope>NUCLEOTIDE SEQUENCE [LARGE SCALE GENOMIC DNA]</scope>
    <source>
        <strain evidence="2 3">H2</strain>
    </source>
</reference>
<feature type="domain" description="Glycosyltransferase 2-like" evidence="1">
    <location>
        <begin position="15"/>
        <end position="115"/>
    </location>
</feature>
<gene>
    <name evidence="2" type="ORF">H2LOC_001230</name>
</gene>
<dbReference type="PANTHER" id="PTHR22916:SF3">
    <property type="entry name" value="UDP-GLCNAC:BETAGAL BETA-1,3-N-ACETYLGLUCOSAMINYLTRANSFERASE-LIKE PROTEIN 1"/>
    <property type="match status" value="1"/>
</dbReference>
<dbReference type="InterPro" id="IPR029044">
    <property type="entry name" value="Nucleotide-diphossugar_trans"/>
</dbReference>
<dbReference type="GO" id="GO:0016758">
    <property type="term" value="F:hexosyltransferase activity"/>
    <property type="evidence" value="ECO:0007669"/>
    <property type="project" value="UniProtKB-ARBA"/>
</dbReference>
<dbReference type="OrthoDB" id="1676872at2"/>